<evidence type="ECO:0000256" key="1">
    <source>
        <dbReference type="SAM" id="SignalP"/>
    </source>
</evidence>
<accession>A0ABY4S105</accession>
<sequence>MNRNHKIRPLAAAAALLGLLATSPATWATEGNGLGVYPDGLENFASGALPPPGVHLLVYGGGANYDRVLGPGGRSVSPPDFSVKVRGVIPRLVWVTQQKVLGGQLAFEALAPLLDVDVKAGGQHFSKSGLGDVVLGTALGFHHSAELHSAVGLDVYLPTGSYSTTNPASLGRNIVTFQPLAAVSYMPASGLNADAKLMWDINRRNGDTDTRSGQALHADYALGWGLGNGWVVGVGGHVYRQITDDRGPNAGTGKAAANAIGPSLRYADGKGLLFTVKWQNEFGVRHRPEGQALWAKVTVPF</sequence>
<keyword evidence="1" id="KW-0732">Signal</keyword>
<dbReference type="Pfam" id="PF13557">
    <property type="entry name" value="Phenol_MetA_deg"/>
    <property type="match status" value="1"/>
</dbReference>
<dbReference type="InterPro" id="IPR025737">
    <property type="entry name" value="FApF"/>
</dbReference>
<proteinExistence type="predicted"/>
<dbReference type="RefSeq" id="WP_250194070.1">
    <property type="nucleotide sequence ID" value="NZ_CP097635.1"/>
</dbReference>
<gene>
    <name evidence="2" type="ORF">MW290_07570</name>
</gene>
<dbReference type="Proteomes" id="UP001056201">
    <property type="component" value="Chromosome 1"/>
</dbReference>
<feature type="chain" id="PRO_5046604046" evidence="1">
    <location>
        <begin position="29"/>
        <end position="301"/>
    </location>
</feature>
<name>A0ABY4S105_AQUTE</name>
<feature type="signal peptide" evidence="1">
    <location>
        <begin position="1"/>
        <end position="28"/>
    </location>
</feature>
<protein>
    <submittedName>
        <fullName evidence="2">Transporter</fullName>
    </submittedName>
</protein>
<evidence type="ECO:0000313" key="3">
    <source>
        <dbReference type="Proteomes" id="UP001056201"/>
    </source>
</evidence>
<keyword evidence="3" id="KW-1185">Reference proteome</keyword>
<evidence type="ECO:0000313" key="2">
    <source>
        <dbReference type="EMBL" id="URI05805.1"/>
    </source>
</evidence>
<dbReference type="EMBL" id="CP097635">
    <property type="protein sequence ID" value="URI05805.1"/>
    <property type="molecule type" value="Genomic_DNA"/>
</dbReference>
<reference evidence="2" key="1">
    <citation type="submission" date="2022-05" db="EMBL/GenBank/DDBJ databases">
        <title>An RpoN-dependent PEP-CTERM gene is involved in floc formation of an Aquincola tertiaricarbonis strain.</title>
        <authorList>
            <person name="Qiu D."/>
            <person name="Xia M."/>
        </authorList>
    </citation>
    <scope>NUCLEOTIDE SEQUENCE</scope>
    <source>
        <strain evidence="2">RN12</strain>
    </source>
</reference>
<organism evidence="2 3">
    <name type="scientific">Aquincola tertiaricarbonis</name>
    <dbReference type="NCBI Taxonomy" id="391953"/>
    <lineage>
        <taxon>Bacteria</taxon>
        <taxon>Pseudomonadati</taxon>
        <taxon>Pseudomonadota</taxon>
        <taxon>Betaproteobacteria</taxon>
        <taxon>Burkholderiales</taxon>
        <taxon>Sphaerotilaceae</taxon>
        <taxon>Aquincola</taxon>
    </lineage>
</organism>